<evidence type="ECO:0000313" key="3">
    <source>
        <dbReference type="Proteomes" id="UP000565613"/>
    </source>
</evidence>
<dbReference type="GO" id="GO:0015668">
    <property type="term" value="F:type III site-specific deoxyribonuclease activity"/>
    <property type="evidence" value="ECO:0007669"/>
    <property type="project" value="InterPro"/>
</dbReference>
<dbReference type="InterPro" id="IPR045572">
    <property type="entry name" value="RE_endonuc_C"/>
</dbReference>
<dbReference type="Pfam" id="PF19778">
    <property type="entry name" value="RE_endonuc"/>
    <property type="match status" value="1"/>
</dbReference>
<dbReference type="EMBL" id="JABAGR010000001">
    <property type="protein sequence ID" value="NMF24887.1"/>
    <property type="molecule type" value="Genomic_DNA"/>
</dbReference>
<evidence type="ECO:0000313" key="2">
    <source>
        <dbReference type="EMBL" id="NMF24887.1"/>
    </source>
</evidence>
<gene>
    <name evidence="2" type="ORF">HF885_00315</name>
</gene>
<dbReference type="AlphaFoldDB" id="A0A7X9T8L4"/>
<dbReference type="Proteomes" id="UP000565613">
    <property type="component" value="Unassembled WGS sequence"/>
</dbReference>
<comment type="caution">
    <text evidence="2">The sequence shown here is derived from an EMBL/GenBank/DDBJ whole genome shotgun (WGS) entry which is preliminary data.</text>
</comment>
<evidence type="ECO:0000259" key="1">
    <source>
        <dbReference type="Pfam" id="PF19778"/>
    </source>
</evidence>
<feature type="domain" description="Type III restriction enzyme C-terminal endonuclease" evidence="1">
    <location>
        <begin position="4"/>
        <end position="65"/>
    </location>
</feature>
<dbReference type="RefSeq" id="WP_170102997.1">
    <property type="nucleotide sequence ID" value="NZ_JABAGR010000001.1"/>
</dbReference>
<proteinExistence type="predicted"/>
<protein>
    <recommendedName>
        <fullName evidence="1">Type III restriction enzyme C-terminal endonuclease domain-containing protein</fullName>
    </recommendedName>
</protein>
<sequence>MQQGSFFPDGAYVEEAEDGRQRVYFVVETKGKQRGENRPTGEAKISCAEAHFKALELGSDFHYEVETEYHYATV</sequence>
<organism evidence="2 3">
    <name type="scientific">Parafannyhessea umbonata</name>
    <dbReference type="NCBI Taxonomy" id="604330"/>
    <lineage>
        <taxon>Bacteria</taxon>
        <taxon>Bacillati</taxon>
        <taxon>Actinomycetota</taxon>
        <taxon>Coriobacteriia</taxon>
        <taxon>Coriobacteriales</taxon>
        <taxon>Atopobiaceae</taxon>
        <taxon>Parafannyhessea</taxon>
    </lineage>
</organism>
<name>A0A7X9T8L4_9ACTN</name>
<reference evidence="2 3" key="1">
    <citation type="submission" date="2020-04" db="EMBL/GenBank/DDBJ databases">
        <authorList>
            <person name="Hitch T.C.A."/>
            <person name="Wylensek D."/>
            <person name="Clavel T."/>
        </authorList>
    </citation>
    <scope>NUCLEOTIDE SEQUENCE [LARGE SCALE GENOMIC DNA]</scope>
    <source>
        <strain evidence="2 3">105184</strain>
    </source>
</reference>
<accession>A0A7X9T8L4</accession>